<keyword evidence="3" id="KW-1185">Reference proteome</keyword>
<gene>
    <name evidence="2" type="ORF">CHLRE_06g302276v5</name>
</gene>
<feature type="region of interest" description="Disordered" evidence="1">
    <location>
        <begin position="1"/>
        <end position="55"/>
    </location>
</feature>
<dbReference type="InParanoid" id="A0A2K3DR84"/>
<dbReference type="KEGG" id="cre:CHLRE_06g302276v5"/>
<proteinExistence type="predicted"/>
<dbReference type="Proteomes" id="UP000006906">
    <property type="component" value="Chromosome 6"/>
</dbReference>
<feature type="compositionally biased region" description="Basic and acidic residues" evidence="1">
    <location>
        <begin position="28"/>
        <end position="41"/>
    </location>
</feature>
<dbReference type="EMBL" id="CM008967">
    <property type="protein sequence ID" value="PNW82988.1"/>
    <property type="molecule type" value="Genomic_DNA"/>
</dbReference>
<dbReference type="AlphaFoldDB" id="A0A2K3DR84"/>
<dbReference type="GeneID" id="66053870"/>
<organism evidence="2 3">
    <name type="scientific">Chlamydomonas reinhardtii</name>
    <name type="common">Chlamydomonas smithii</name>
    <dbReference type="NCBI Taxonomy" id="3055"/>
    <lineage>
        <taxon>Eukaryota</taxon>
        <taxon>Viridiplantae</taxon>
        <taxon>Chlorophyta</taxon>
        <taxon>core chlorophytes</taxon>
        <taxon>Chlorophyceae</taxon>
        <taxon>CS clade</taxon>
        <taxon>Chlamydomonadales</taxon>
        <taxon>Chlamydomonadaceae</taxon>
        <taxon>Chlamydomonas</taxon>
    </lineage>
</organism>
<reference evidence="2 3" key="1">
    <citation type="journal article" date="2007" name="Science">
        <title>The Chlamydomonas genome reveals the evolution of key animal and plant functions.</title>
        <authorList>
            <person name="Merchant S.S."/>
            <person name="Prochnik S.E."/>
            <person name="Vallon O."/>
            <person name="Harris E.H."/>
            <person name="Karpowicz S.J."/>
            <person name="Witman G.B."/>
            <person name="Terry A."/>
            <person name="Salamov A."/>
            <person name="Fritz-Laylin L.K."/>
            <person name="Marechal-Drouard L."/>
            <person name="Marshall W.F."/>
            <person name="Qu L.H."/>
            <person name="Nelson D.R."/>
            <person name="Sanderfoot A.A."/>
            <person name="Spalding M.H."/>
            <person name="Kapitonov V.V."/>
            <person name="Ren Q."/>
            <person name="Ferris P."/>
            <person name="Lindquist E."/>
            <person name="Shapiro H."/>
            <person name="Lucas S.M."/>
            <person name="Grimwood J."/>
            <person name="Schmutz J."/>
            <person name="Cardol P."/>
            <person name="Cerutti H."/>
            <person name="Chanfreau G."/>
            <person name="Chen C.L."/>
            <person name="Cognat V."/>
            <person name="Croft M.T."/>
            <person name="Dent R."/>
            <person name="Dutcher S."/>
            <person name="Fernandez E."/>
            <person name="Fukuzawa H."/>
            <person name="Gonzalez-Ballester D."/>
            <person name="Gonzalez-Halphen D."/>
            <person name="Hallmann A."/>
            <person name="Hanikenne M."/>
            <person name="Hippler M."/>
            <person name="Inwood W."/>
            <person name="Jabbari K."/>
            <person name="Kalanon M."/>
            <person name="Kuras R."/>
            <person name="Lefebvre P.A."/>
            <person name="Lemaire S.D."/>
            <person name="Lobanov A.V."/>
            <person name="Lohr M."/>
            <person name="Manuell A."/>
            <person name="Meier I."/>
            <person name="Mets L."/>
            <person name="Mittag M."/>
            <person name="Mittelmeier T."/>
            <person name="Moroney J.V."/>
            <person name="Moseley J."/>
            <person name="Napoli C."/>
            <person name="Nedelcu A.M."/>
            <person name="Niyogi K."/>
            <person name="Novoselov S.V."/>
            <person name="Paulsen I.T."/>
            <person name="Pazour G."/>
            <person name="Purton S."/>
            <person name="Ral J.P."/>
            <person name="Riano-Pachon D.M."/>
            <person name="Riekhof W."/>
            <person name="Rymarquis L."/>
            <person name="Schroda M."/>
            <person name="Stern D."/>
            <person name="Umen J."/>
            <person name="Willows R."/>
            <person name="Wilson N."/>
            <person name="Zimmer S.L."/>
            <person name="Allmer J."/>
            <person name="Balk J."/>
            <person name="Bisova K."/>
            <person name="Chen C.J."/>
            <person name="Elias M."/>
            <person name="Gendler K."/>
            <person name="Hauser C."/>
            <person name="Lamb M.R."/>
            <person name="Ledford H."/>
            <person name="Long J.C."/>
            <person name="Minagawa J."/>
            <person name="Page M.D."/>
            <person name="Pan J."/>
            <person name="Pootakham W."/>
            <person name="Roje S."/>
            <person name="Rose A."/>
            <person name="Stahlberg E."/>
            <person name="Terauchi A.M."/>
            <person name="Yang P."/>
            <person name="Ball S."/>
            <person name="Bowler C."/>
            <person name="Dieckmann C.L."/>
            <person name="Gladyshev V.N."/>
            <person name="Green P."/>
            <person name="Jorgensen R."/>
            <person name="Mayfield S."/>
            <person name="Mueller-Roeber B."/>
            <person name="Rajamani S."/>
            <person name="Sayre R.T."/>
            <person name="Brokstein P."/>
            <person name="Dubchak I."/>
            <person name="Goodstein D."/>
            <person name="Hornick L."/>
            <person name="Huang Y.W."/>
            <person name="Jhaveri J."/>
            <person name="Luo Y."/>
            <person name="Martinez D."/>
            <person name="Ngau W.C."/>
            <person name="Otillar B."/>
            <person name="Poliakov A."/>
            <person name="Porter A."/>
            <person name="Szajkowski L."/>
            <person name="Werner G."/>
            <person name="Zhou K."/>
            <person name="Grigoriev I.V."/>
            <person name="Rokhsar D.S."/>
            <person name="Grossman A.R."/>
        </authorList>
    </citation>
    <scope>NUCLEOTIDE SEQUENCE [LARGE SCALE GENOMIC DNA]</scope>
    <source>
        <strain evidence="3">CC-503</strain>
    </source>
</reference>
<accession>A0A2K3DR84</accession>
<evidence type="ECO:0000313" key="2">
    <source>
        <dbReference type="EMBL" id="PNW82988.1"/>
    </source>
</evidence>
<evidence type="ECO:0000256" key="1">
    <source>
        <dbReference type="SAM" id="MobiDB-lite"/>
    </source>
</evidence>
<protein>
    <submittedName>
        <fullName evidence="2">Uncharacterized protein</fullName>
    </submittedName>
</protein>
<dbReference type="RefSeq" id="XP_042924336.1">
    <property type="nucleotide sequence ID" value="XM_043063630.1"/>
</dbReference>
<evidence type="ECO:0000313" key="3">
    <source>
        <dbReference type="Proteomes" id="UP000006906"/>
    </source>
</evidence>
<name>A0A2K3DR84_CHLRE</name>
<dbReference type="OrthoDB" id="557407at2759"/>
<sequence length="162" mass="18089">MKSTPANASSEGGAPHHAKKVAIFWAEPPERSETDRQEDPKLWAGSSPPTKPGDKHWVLYSKRGDRMTMVCPKAFDSCVFGTLVVMPGFFKRWPETRWHFEKVAPGDYLGVGGTVVLRNTSIITLRTAPWGIYRWGAVLWNKLAASCHHTRGNTNPVMILQS</sequence>
<feature type="compositionally biased region" description="Polar residues" evidence="1">
    <location>
        <begin position="1"/>
        <end position="10"/>
    </location>
</feature>
<dbReference type="Gramene" id="PNW82988">
    <property type="protein sequence ID" value="PNW82988"/>
    <property type="gene ID" value="CHLRE_06g302276v5"/>
</dbReference>